<dbReference type="Pfam" id="PF14397">
    <property type="entry name" value="ATPgrasp_ST"/>
    <property type="match status" value="1"/>
</dbReference>
<dbReference type="EMBL" id="AEXM01000001">
    <property type="protein sequence ID" value="EGC82964.1"/>
    <property type="molecule type" value="Genomic_DNA"/>
</dbReference>
<dbReference type="eggNOG" id="COG0110">
    <property type="taxonomic scope" value="Bacteria"/>
</dbReference>
<accession>F0GT86</accession>
<protein>
    <recommendedName>
        <fullName evidence="1">Alpha-L-glutamate ligase-related protein ATP-grasp domain-containing protein</fullName>
    </recommendedName>
</protein>
<keyword evidence="3" id="KW-1185">Reference proteome</keyword>
<dbReference type="SUPFAM" id="SSF56059">
    <property type="entry name" value="Glutathione synthetase ATP-binding domain-like"/>
    <property type="match status" value="1"/>
</dbReference>
<proteinExistence type="predicted"/>
<dbReference type="InterPro" id="IPR039523">
    <property type="entry name" value="RimK-rel_E_lig_ATP-grasp"/>
</dbReference>
<evidence type="ECO:0000313" key="3">
    <source>
        <dbReference type="Proteomes" id="UP000005286"/>
    </source>
</evidence>
<dbReference type="Proteomes" id="UP000005286">
    <property type="component" value="Unassembled WGS sequence"/>
</dbReference>
<organism evidence="2 3">
    <name type="scientific">Anaerococcus prevotii ACS-065-V-Col13</name>
    <dbReference type="NCBI Taxonomy" id="879305"/>
    <lineage>
        <taxon>Bacteria</taxon>
        <taxon>Bacillati</taxon>
        <taxon>Bacillota</taxon>
        <taxon>Tissierellia</taxon>
        <taxon>Tissierellales</taxon>
        <taxon>Peptoniphilaceae</taxon>
        <taxon>Anaerococcus</taxon>
    </lineage>
</organism>
<name>F0GT86_9FIRM</name>
<dbReference type="STRING" id="879305.HMPREF9290_1643"/>
<dbReference type="PATRIC" id="fig|879305.3.peg.17"/>
<sequence length="345" mass="39844">MTNNDDIKLTGYIEDEGIKSYIKNRLDKYKLLKRTFIGKTSGWESFKIFVDFSLSVIILGSGINDYFQYNFYKKPYSERKKFIVGRTWKEIIKDCNGSLNVDLFDDKIKFNTKFNKFLKRDWLDIDKSSYDEFSQFISDHAHFFVKKNKGSGGNGIEKYEDTDIKDKRNFYENLHGKSYIIEESIIQNKELSDFNPTSVNTIRVVTIKTNTDVKIMDAVLRMGNGNKSTDNFHKHGLAMKVDVSSGEVVSKAIDKSNNHYEYHPLSKKKLIGFKIPNWNGVIETVKEAAKVSNQTRYVGWDVAILENGEVAIIEGNCSSDPDITQMPLQIGRYEEYRKVINKLDN</sequence>
<dbReference type="AlphaFoldDB" id="F0GT86"/>
<reference evidence="2 3" key="1">
    <citation type="submission" date="2011-01" db="EMBL/GenBank/DDBJ databases">
        <authorList>
            <person name="Durkin A.S."/>
            <person name="Madupu R."/>
            <person name="Torralba M."/>
            <person name="Gillis M."/>
            <person name="Methe B."/>
            <person name="Sutton G."/>
            <person name="Nelson K.E."/>
        </authorList>
    </citation>
    <scope>NUCLEOTIDE SEQUENCE [LARGE SCALE GENOMIC DNA]</scope>
    <source>
        <strain evidence="2 3">ACS-065-V-Col13</strain>
    </source>
</reference>
<comment type="caution">
    <text evidence="2">The sequence shown here is derived from an EMBL/GenBank/DDBJ whole genome shotgun (WGS) entry which is preliminary data.</text>
</comment>
<evidence type="ECO:0000313" key="2">
    <source>
        <dbReference type="EMBL" id="EGC82964.1"/>
    </source>
</evidence>
<feature type="domain" description="Alpha-L-glutamate ligase-related protein ATP-grasp" evidence="1">
    <location>
        <begin position="90"/>
        <end position="333"/>
    </location>
</feature>
<gene>
    <name evidence="2" type="ORF">HMPREF9290_1643</name>
</gene>
<dbReference type="RefSeq" id="WP_004833810.1">
    <property type="nucleotide sequence ID" value="NZ_AEXM01000001.1"/>
</dbReference>
<evidence type="ECO:0000259" key="1">
    <source>
        <dbReference type="Pfam" id="PF14397"/>
    </source>
</evidence>